<evidence type="ECO:0000313" key="1">
    <source>
        <dbReference type="EMBL" id="API82893.1"/>
    </source>
</evidence>
<name>A0A1L4BLR9_SALTI</name>
<organism evidence="1">
    <name type="scientific">Salmonella typhi</name>
    <dbReference type="NCBI Taxonomy" id="90370"/>
    <lineage>
        <taxon>Bacteria</taxon>
        <taxon>Pseudomonadati</taxon>
        <taxon>Pseudomonadota</taxon>
        <taxon>Gammaproteobacteria</taxon>
        <taxon>Enterobacterales</taxon>
        <taxon>Enterobacteriaceae</taxon>
        <taxon>Salmonella</taxon>
    </lineage>
</organism>
<dbReference type="RefSeq" id="WP_050189088.1">
    <property type="nucleotide sequence ID" value="NZ_KX833210.1"/>
</dbReference>
<keyword evidence="1" id="KW-0614">Plasmid</keyword>
<dbReference type="EMBL" id="KX833210">
    <property type="protein sequence ID" value="API82893.1"/>
    <property type="molecule type" value="Genomic_DNA"/>
</dbReference>
<geneLocation type="plasmid" evidence="1">
    <name>pTy031_01</name>
</geneLocation>
<sequence length="688" mass="78070">MNEKDNVLQLTPKDFKRALQAQDNPWRETDEYSIGAEGIFIRTIKTYKNGVEDVKWVQIHPFPLMPIESVDMLDSDIQESVFDEENQVSSKDTKTYTKVRFLDLNGQERFVKIPQSELSQISKQSLLAKRWPLPPANKMSKVADIMLKVLADGRRTVVSPAGVEYEPCIKITSGSDNCGWVNGEHIKPGHPRYVGDEECMTFKAGKAEIQIDILGQWYAQDEQLALIAAHQLVGYTFGNIFSPSVNLIIELTGDPGDGKSVRLIAQSSYEGIPIKGHNILYFDATASIAGMERLFPLLNSGSVLLDEFDKIVNNKGANVATEMIFMICNGTQRVLAEANDNKKARKIKKWSFSPVVASNKPIVERLDGHESIMAIKDRIWTIHTCDEEILGFKGDLSIVNVWRRLLEENYGHIYGIAIDYIKNNRIALIKKFEDLRNELYKKEYGDHYSKDMRDAEMIASLQLGADLVSEIFGEEAGLSAHRAVDVFKRRVANTTFNADNNYKIVIERFKEWIADNIGSIRIDGFAYTGSYGRNSEEQQLDQAERLTNNAIMSNRGAIAGLEQSRPMQHRTDFEGCIWLKPEAEASLKKSGIAIDELMRAAKELDLLPKTKRGELIDKQKLSGQKKDWLENKTSYAIKILLYPFPEEEDEVNNEFEDEVFYSNVDREDIDSLVEQNINAHMFDLPKID</sequence>
<reference evidence="1" key="1">
    <citation type="submission" date="2016-09" db="EMBL/GenBank/DDBJ databases">
        <title>Whole genome sequence analysis of Salmonella Typhi isolated in Thailand before and after the introduction of a national immunization program.</title>
        <authorList>
            <person name="Dyson Z.A."/>
            <person name="Thanh D.P."/>
            <person name="Bodhidatta L."/>
            <person name="Mason C.J."/>
            <person name="Rabaa M.A."/>
            <person name="Vinh P.V."/>
            <person name="Thanh T.H."/>
            <person name="Thwaites G.E."/>
            <person name="Baker S."/>
            <person name="Holt K.E."/>
        </authorList>
    </citation>
    <scope>NUCLEOTIDE SEQUENCE</scope>
    <source>
        <strain evidence="1">Salmonella Typhi Ty031 plasmid pTy031_01</strain>
        <plasmid evidence="1">pTy031_01</plasmid>
    </source>
</reference>
<protein>
    <recommendedName>
        <fullName evidence="2">DUF927 domain-containing protein</fullName>
    </recommendedName>
</protein>
<dbReference type="AlphaFoldDB" id="A0A1L4BLR9"/>
<accession>A0A1L4BLR9</accession>
<proteinExistence type="predicted"/>
<evidence type="ECO:0008006" key="2">
    <source>
        <dbReference type="Google" id="ProtNLM"/>
    </source>
</evidence>